<evidence type="ECO:0000256" key="2">
    <source>
        <dbReference type="SAM" id="SignalP"/>
    </source>
</evidence>
<dbReference type="Proteomes" id="UP001312865">
    <property type="component" value="Unassembled WGS sequence"/>
</dbReference>
<feature type="compositionally biased region" description="Basic and acidic residues" evidence="1">
    <location>
        <begin position="31"/>
        <end position="42"/>
    </location>
</feature>
<keyword evidence="4" id="KW-1185">Reference proteome</keyword>
<reference evidence="3 4" key="1">
    <citation type="journal article" date="2018" name="J. Microbiol.">
        <title>Bacillus spongiae sp. nov., isolated from sponge of Jeju Island.</title>
        <authorList>
            <person name="Lee G.E."/>
            <person name="Im W.T."/>
            <person name="Park J.S."/>
        </authorList>
    </citation>
    <scope>NUCLEOTIDE SEQUENCE [LARGE SCALE GENOMIC DNA]</scope>
    <source>
        <strain evidence="3 4">135PIL107-10</strain>
    </source>
</reference>
<proteinExistence type="predicted"/>
<feature type="chain" id="PRO_5046201573" description="Lipoprotein" evidence="2">
    <location>
        <begin position="22"/>
        <end position="394"/>
    </location>
</feature>
<evidence type="ECO:0000313" key="4">
    <source>
        <dbReference type="Proteomes" id="UP001312865"/>
    </source>
</evidence>
<organism evidence="3 4">
    <name type="scientific">Bacillus spongiae</name>
    <dbReference type="NCBI Taxonomy" id="2683610"/>
    <lineage>
        <taxon>Bacteria</taxon>
        <taxon>Bacillati</taxon>
        <taxon>Bacillota</taxon>
        <taxon>Bacilli</taxon>
        <taxon>Bacillales</taxon>
        <taxon>Bacillaceae</taxon>
        <taxon>Bacillus</taxon>
    </lineage>
</organism>
<dbReference type="PROSITE" id="PS51257">
    <property type="entry name" value="PROKAR_LIPOPROTEIN"/>
    <property type="match status" value="1"/>
</dbReference>
<dbReference type="EMBL" id="JBBAXC010000001">
    <property type="protein sequence ID" value="MEI5905589.1"/>
    <property type="molecule type" value="Genomic_DNA"/>
</dbReference>
<protein>
    <recommendedName>
        <fullName evidence="5">Lipoprotein</fullName>
    </recommendedName>
</protein>
<dbReference type="RefSeq" id="WP_336585005.1">
    <property type="nucleotide sequence ID" value="NZ_JBBAXC010000001.1"/>
</dbReference>
<keyword evidence="2" id="KW-0732">Signal</keyword>
<accession>A0ABU8H8H3</accession>
<gene>
    <name evidence="3" type="ORF">WAK64_00730</name>
</gene>
<name>A0ABU8H8H3_9BACI</name>
<comment type="caution">
    <text evidence="3">The sequence shown here is derived from an EMBL/GenBank/DDBJ whole genome shotgun (WGS) entry which is preliminary data.</text>
</comment>
<evidence type="ECO:0000313" key="3">
    <source>
        <dbReference type="EMBL" id="MEI5905589.1"/>
    </source>
</evidence>
<feature type="region of interest" description="Disordered" evidence="1">
    <location>
        <begin position="24"/>
        <end position="51"/>
    </location>
</feature>
<sequence length="394" mass="43299">MKKRQLKQIFASFLISGAVLAGCSSDDEPKEVENEMVEKEEEKEMEETPELKAEAEIAAFTSMKEELNKAKENQEVDWSVVSTSYEEHLKGSIDNVDGEIGTAIEAAIEGGSTGDLDANVARQLVDKLTQSYFYKVQKGLQKEVAAELEAGNKENANTLFSEISVIAEQIFLPTAEKRDGYYELSGEFSMVENINNGLTVQQEAIDNEKADDYKIYAQLTDKSIYKSYYLAANSYAEKIGAAIEEGKEEIELQIMQAEGYGFLQAIVGSLSGGDEEAATKLNELFSLSTDVSTLENAEISSLFVNAIAGKAKIYHEKVVEALEAGEETEAKVEAMEGNMFLNMLQVQITEQLGEEQTAEVMGQAQSWFDAVNSGDKEAAQKHSDAIVTVLDQLQ</sequence>
<evidence type="ECO:0008006" key="5">
    <source>
        <dbReference type="Google" id="ProtNLM"/>
    </source>
</evidence>
<feature type="signal peptide" evidence="2">
    <location>
        <begin position="1"/>
        <end position="21"/>
    </location>
</feature>
<evidence type="ECO:0000256" key="1">
    <source>
        <dbReference type="SAM" id="MobiDB-lite"/>
    </source>
</evidence>